<proteinExistence type="predicted"/>
<reference evidence="1 2" key="1">
    <citation type="submission" date="2019-02" db="EMBL/GenBank/DDBJ databases">
        <title>Emended description of the genus Rhodopseudomonas and description of Rhodopseudomonas albus sp. nov., a non-phototrophic, heavy-metal-tolerant bacterium isolated from garden soil.</title>
        <authorList>
            <person name="Bao Z."/>
            <person name="Cao W.W."/>
            <person name="Sato Y."/>
            <person name="Nishizawa T."/>
            <person name="Zhao J."/>
            <person name="Guo Y."/>
            <person name="Ohta H."/>
        </authorList>
    </citation>
    <scope>NUCLEOTIDE SEQUENCE [LARGE SCALE GENOMIC DNA]</scope>
    <source>
        <strain evidence="1 2">SK50-23</strain>
    </source>
</reference>
<name>A0ABX8AA99_9BRAD</name>
<keyword evidence="2" id="KW-1185">Reference proteome</keyword>
<evidence type="ECO:0000313" key="2">
    <source>
        <dbReference type="Proteomes" id="UP000682843"/>
    </source>
</evidence>
<protein>
    <submittedName>
        <fullName evidence="1">Uncharacterized protein</fullName>
    </submittedName>
</protein>
<gene>
    <name evidence="1" type="ORF">RPMA_18315</name>
</gene>
<sequence>MSFGFDPDGFWNKTPRVIALICAGKQALFTREYNERALMAWQIAYFPRSKRPVPLRQMMARDRERKPQSPEQMLAIAKQWTQLMGGAIKSKET</sequence>
<dbReference type="EMBL" id="CP036498">
    <property type="protein sequence ID" value="QUS40573.1"/>
    <property type="molecule type" value="Genomic_DNA"/>
</dbReference>
<dbReference type="Proteomes" id="UP000682843">
    <property type="component" value="Chromosome"/>
</dbReference>
<accession>A0ABX8AA99</accession>
<organism evidence="1 2">
    <name type="scientific">Tardiphaga alba</name>
    <dbReference type="NCBI Taxonomy" id="340268"/>
    <lineage>
        <taxon>Bacteria</taxon>
        <taxon>Pseudomonadati</taxon>
        <taxon>Pseudomonadota</taxon>
        <taxon>Alphaproteobacteria</taxon>
        <taxon>Hyphomicrobiales</taxon>
        <taxon>Nitrobacteraceae</taxon>
        <taxon>Tardiphaga</taxon>
    </lineage>
</organism>
<evidence type="ECO:0000313" key="1">
    <source>
        <dbReference type="EMBL" id="QUS40573.1"/>
    </source>
</evidence>
<dbReference type="RefSeq" id="WP_211909156.1">
    <property type="nucleotide sequence ID" value="NZ_CP036498.1"/>
</dbReference>